<evidence type="ECO:0000259" key="1">
    <source>
        <dbReference type="Pfam" id="PF00551"/>
    </source>
</evidence>
<dbReference type="AlphaFoldDB" id="A0A8J2ZBT2"/>
<evidence type="ECO:0000313" key="3">
    <source>
        <dbReference type="Proteomes" id="UP000597507"/>
    </source>
</evidence>
<reference evidence="2 3" key="1">
    <citation type="journal article" date="2014" name="Int. J. Syst. Evol. Microbiol.">
        <title>Complete genome sequence of Corynebacterium casei LMG S-19264T (=DSM 44701T), isolated from a smear-ripened cheese.</title>
        <authorList>
            <consortium name="US DOE Joint Genome Institute (JGI-PGF)"/>
            <person name="Walter F."/>
            <person name="Albersmeier A."/>
            <person name="Kalinowski J."/>
            <person name="Ruckert C."/>
        </authorList>
    </citation>
    <scope>NUCLEOTIDE SEQUENCE [LARGE SCALE GENOMIC DNA]</scope>
    <source>
        <strain evidence="2 3">CGMCC 1.16330</strain>
    </source>
</reference>
<dbReference type="SUPFAM" id="SSF53328">
    <property type="entry name" value="Formyltransferase"/>
    <property type="match status" value="1"/>
</dbReference>
<dbReference type="InterPro" id="IPR002376">
    <property type="entry name" value="Formyl_transf_N"/>
</dbReference>
<dbReference type="Gene3D" id="3.40.50.170">
    <property type="entry name" value="Formyl transferase, N-terminal domain"/>
    <property type="match status" value="1"/>
</dbReference>
<name>A0A8J2ZBT2_9PROT</name>
<keyword evidence="3" id="KW-1185">Reference proteome</keyword>
<dbReference type="InterPro" id="IPR036477">
    <property type="entry name" value="Formyl_transf_N_sf"/>
</dbReference>
<gene>
    <name evidence="2" type="ORF">GCM10010964_24310</name>
</gene>
<feature type="domain" description="Formyl transferase N-terminal" evidence="1">
    <location>
        <begin position="114"/>
        <end position="217"/>
    </location>
</feature>
<dbReference type="Proteomes" id="UP000597507">
    <property type="component" value="Unassembled WGS sequence"/>
</dbReference>
<protein>
    <recommendedName>
        <fullName evidence="1">Formyl transferase N-terminal domain-containing protein</fullName>
    </recommendedName>
</protein>
<dbReference type="GO" id="GO:0004479">
    <property type="term" value="F:methionyl-tRNA formyltransferase activity"/>
    <property type="evidence" value="ECO:0007669"/>
    <property type="project" value="TreeGrafter"/>
</dbReference>
<sequence length="275" mass="29367">MGGGATPRLRIALLTLESTASAAAVAAFARVQRERLVLVGRSDPYRRAAGGMAGQLWRHLRRSGPRLLPWLALEFALPRLFSAWRLDDAGSLAAVCREAGVPMVAVRDVNGPPFHAALREARADLIVTFHFDQILTAETIALAPRGGINVHPSLLPRHRGPMPAFWALQEAPPALGVTVHRLVPRIDAGPVLVQRPMPLPAGLSVATAARALHAMGAGLASEAVAMIEAGAAKERSFAPLPYCPFPSAAALRTARRRGVLLVDAEDWRAARAARF</sequence>
<comment type="caution">
    <text evidence="2">The sequence shown here is derived from an EMBL/GenBank/DDBJ whole genome shotgun (WGS) entry which is preliminary data.</text>
</comment>
<dbReference type="PANTHER" id="PTHR11138">
    <property type="entry name" value="METHIONYL-TRNA FORMYLTRANSFERASE"/>
    <property type="match status" value="1"/>
</dbReference>
<accession>A0A8J2ZBT2</accession>
<dbReference type="RefSeq" id="WP_188900530.1">
    <property type="nucleotide sequence ID" value="NZ_BMKS01000006.1"/>
</dbReference>
<dbReference type="GO" id="GO:0005829">
    <property type="term" value="C:cytosol"/>
    <property type="evidence" value="ECO:0007669"/>
    <property type="project" value="TreeGrafter"/>
</dbReference>
<dbReference type="Pfam" id="PF00551">
    <property type="entry name" value="Formyl_trans_N"/>
    <property type="match status" value="1"/>
</dbReference>
<dbReference type="PANTHER" id="PTHR11138:SF5">
    <property type="entry name" value="METHIONYL-TRNA FORMYLTRANSFERASE, MITOCHONDRIAL"/>
    <property type="match status" value="1"/>
</dbReference>
<evidence type="ECO:0000313" key="2">
    <source>
        <dbReference type="EMBL" id="GGG35557.1"/>
    </source>
</evidence>
<dbReference type="EMBL" id="BMKS01000006">
    <property type="protein sequence ID" value="GGG35557.1"/>
    <property type="molecule type" value="Genomic_DNA"/>
</dbReference>
<proteinExistence type="predicted"/>
<organism evidence="2 3">
    <name type="scientific">Caldovatus sediminis</name>
    <dbReference type="NCBI Taxonomy" id="2041189"/>
    <lineage>
        <taxon>Bacteria</taxon>
        <taxon>Pseudomonadati</taxon>
        <taxon>Pseudomonadota</taxon>
        <taxon>Alphaproteobacteria</taxon>
        <taxon>Acetobacterales</taxon>
        <taxon>Roseomonadaceae</taxon>
        <taxon>Caldovatus</taxon>
    </lineage>
</organism>